<keyword evidence="3" id="KW-0804">Transcription</keyword>
<dbReference type="EMBL" id="JBHUCP010000014">
    <property type="protein sequence ID" value="MFD1531705.1"/>
    <property type="molecule type" value="Genomic_DNA"/>
</dbReference>
<dbReference type="SMART" id="SM00342">
    <property type="entry name" value="HTH_ARAC"/>
    <property type="match status" value="1"/>
</dbReference>
<keyword evidence="2" id="KW-0238">DNA-binding</keyword>
<accession>A0ABW4FMA7</accession>
<dbReference type="InterPro" id="IPR018062">
    <property type="entry name" value="HTH_AraC-typ_CS"/>
</dbReference>
<dbReference type="SUPFAM" id="SSF46689">
    <property type="entry name" value="Homeodomain-like"/>
    <property type="match status" value="1"/>
</dbReference>
<evidence type="ECO:0000256" key="3">
    <source>
        <dbReference type="ARBA" id="ARBA00023163"/>
    </source>
</evidence>
<evidence type="ECO:0000256" key="2">
    <source>
        <dbReference type="ARBA" id="ARBA00023125"/>
    </source>
</evidence>
<evidence type="ECO:0000259" key="4">
    <source>
        <dbReference type="PROSITE" id="PS01124"/>
    </source>
</evidence>
<gene>
    <name evidence="5" type="ORF">ACFSCY_19925</name>
</gene>
<protein>
    <submittedName>
        <fullName evidence="5">Helix-turn-helix domain-containing protein</fullName>
    </submittedName>
</protein>
<keyword evidence="6" id="KW-1185">Reference proteome</keyword>
<dbReference type="InterPro" id="IPR036291">
    <property type="entry name" value="NAD(P)-bd_dom_sf"/>
</dbReference>
<dbReference type="Pfam" id="PF12833">
    <property type="entry name" value="HTH_18"/>
    <property type="match status" value="1"/>
</dbReference>
<feature type="domain" description="HTH araC/xylS-type" evidence="4">
    <location>
        <begin position="73"/>
        <end position="125"/>
    </location>
</feature>
<dbReference type="Gene3D" id="1.10.10.60">
    <property type="entry name" value="Homeodomain-like"/>
    <property type="match status" value="1"/>
</dbReference>
<dbReference type="InterPro" id="IPR009057">
    <property type="entry name" value="Homeodomain-like_sf"/>
</dbReference>
<dbReference type="PROSITE" id="PS00041">
    <property type="entry name" value="HTH_ARAC_FAMILY_1"/>
    <property type="match status" value="1"/>
</dbReference>
<dbReference type="InterPro" id="IPR018060">
    <property type="entry name" value="HTH_AraC"/>
</dbReference>
<dbReference type="RefSeq" id="WP_343980300.1">
    <property type="nucleotide sequence ID" value="NZ_BAAAJG010000011.1"/>
</dbReference>
<organism evidence="5 6">
    <name type="scientific">Pseudonocardia aurantiaca</name>
    <dbReference type="NCBI Taxonomy" id="75290"/>
    <lineage>
        <taxon>Bacteria</taxon>
        <taxon>Bacillati</taxon>
        <taxon>Actinomycetota</taxon>
        <taxon>Actinomycetes</taxon>
        <taxon>Pseudonocardiales</taxon>
        <taxon>Pseudonocardiaceae</taxon>
        <taxon>Pseudonocardia</taxon>
    </lineage>
</organism>
<evidence type="ECO:0000313" key="5">
    <source>
        <dbReference type="EMBL" id="MFD1531705.1"/>
    </source>
</evidence>
<sequence length="132" mass="14493">MANTVLIAGASGLVGAACVDRFLDDDWNVIAVSRRRPEVFSDKPFQHLPLDLRDEAAMREGVQDLSDVTHVGLRQQRLLRARQLLETTELSIPAVAARSGFGSDVALRVCFARELGFSPQAYRRAFRVPGAA</sequence>
<comment type="caution">
    <text evidence="5">The sequence shown here is derived from an EMBL/GenBank/DDBJ whole genome shotgun (WGS) entry which is preliminary data.</text>
</comment>
<dbReference type="SUPFAM" id="SSF51735">
    <property type="entry name" value="NAD(P)-binding Rossmann-fold domains"/>
    <property type="match status" value="1"/>
</dbReference>
<reference evidence="6" key="1">
    <citation type="journal article" date="2019" name="Int. J. Syst. Evol. Microbiol.">
        <title>The Global Catalogue of Microorganisms (GCM) 10K type strain sequencing project: providing services to taxonomists for standard genome sequencing and annotation.</title>
        <authorList>
            <consortium name="The Broad Institute Genomics Platform"/>
            <consortium name="The Broad Institute Genome Sequencing Center for Infectious Disease"/>
            <person name="Wu L."/>
            <person name="Ma J."/>
        </authorList>
    </citation>
    <scope>NUCLEOTIDE SEQUENCE [LARGE SCALE GENOMIC DNA]</scope>
    <source>
        <strain evidence="6">JCM 12165</strain>
    </source>
</reference>
<dbReference type="InterPro" id="IPR001509">
    <property type="entry name" value="Epimerase_deHydtase"/>
</dbReference>
<evidence type="ECO:0000313" key="6">
    <source>
        <dbReference type="Proteomes" id="UP001597145"/>
    </source>
</evidence>
<evidence type="ECO:0000256" key="1">
    <source>
        <dbReference type="ARBA" id="ARBA00023015"/>
    </source>
</evidence>
<name>A0ABW4FMA7_9PSEU</name>
<dbReference type="PROSITE" id="PS01124">
    <property type="entry name" value="HTH_ARAC_FAMILY_2"/>
    <property type="match status" value="1"/>
</dbReference>
<dbReference type="Pfam" id="PF01370">
    <property type="entry name" value="Epimerase"/>
    <property type="match status" value="1"/>
</dbReference>
<dbReference type="Gene3D" id="3.40.50.720">
    <property type="entry name" value="NAD(P)-binding Rossmann-like Domain"/>
    <property type="match status" value="1"/>
</dbReference>
<keyword evidence="1" id="KW-0805">Transcription regulation</keyword>
<proteinExistence type="predicted"/>
<dbReference type="Proteomes" id="UP001597145">
    <property type="component" value="Unassembled WGS sequence"/>
</dbReference>